<keyword evidence="2" id="KW-1185">Reference proteome</keyword>
<sequence>MIEHLIAYQQDRKGSRPHRGKEVTRAEFARLWHDMSLKMDDLAAALGISAKAVQMRAKARGLPSRSVLRGAARDHFDSEFPALWVFGVTAEEIALHYGVTVAAVHMKAHRMGMSAAGRGISRHRPGRTIADYREFQLAAAMARTAAAESRAAAEHWRQIA</sequence>
<comment type="caution">
    <text evidence="1">The sequence shown here is derived from an EMBL/GenBank/DDBJ whole genome shotgun (WGS) entry which is preliminary data.</text>
</comment>
<dbReference type="RefSeq" id="WP_226937254.1">
    <property type="nucleotide sequence ID" value="NZ_JACDXX010000020.1"/>
</dbReference>
<proteinExistence type="predicted"/>
<accession>A0ABS8CR12</accession>
<dbReference type="Proteomes" id="UP001198571">
    <property type="component" value="Unassembled WGS sequence"/>
</dbReference>
<evidence type="ECO:0000313" key="2">
    <source>
        <dbReference type="Proteomes" id="UP001198571"/>
    </source>
</evidence>
<gene>
    <name evidence="1" type="ORF">H0485_17555</name>
</gene>
<protein>
    <submittedName>
        <fullName evidence="1">Uncharacterized protein</fullName>
    </submittedName>
</protein>
<dbReference type="EMBL" id="JACDXX010000020">
    <property type="protein sequence ID" value="MCB5411803.1"/>
    <property type="molecule type" value="Genomic_DNA"/>
</dbReference>
<evidence type="ECO:0000313" key="1">
    <source>
        <dbReference type="EMBL" id="MCB5411803.1"/>
    </source>
</evidence>
<reference evidence="1 2" key="1">
    <citation type="submission" date="2020-07" db="EMBL/GenBank/DDBJ databases">
        <title>Pseudogemmobacter sp. nov., isolated from poultry manure in Taiwan.</title>
        <authorList>
            <person name="Lin S.-Y."/>
            <person name="Tang Y.-S."/>
            <person name="Young C.-C."/>
        </authorList>
    </citation>
    <scope>NUCLEOTIDE SEQUENCE [LARGE SCALE GENOMIC DNA]</scope>
    <source>
        <strain evidence="1 2">CC-YST710</strain>
    </source>
</reference>
<organism evidence="1 2">
    <name type="scientific">Pseudogemmobacter faecipullorum</name>
    <dbReference type="NCBI Taxonomy" id="2755041"/>
    <lineage>
        <taxon>Bacteria</taxon>
        <taxon>Pseudomonadati</taxon>
        <taxon>Pseudomonadota</taxon>
        <taxon>Alphaproteobacteria</taxon>
        <taxon>Rhodobacterales</taxon>
        <taxon>Paracoccaceae</taxon>
        <taxon>Pseudogemmobacter</taxon>
    </lineage>
</organism>
<name>A0ABS8CR12_9RHOB</name>